<dbReference type="PANTHER" id="PTHR30296:SF0">
    <property type="entry name" value="LACTATE UTILIZATION PROTEIN A"/>
    <property type="match status" value="1"/>
</dbReference>
<dbReference type="EMBL" id="JAULJQ010000004">
    <property type="protein sequence ID" value="MDO2409314.1"/>
    <property type="molecule type" value="Genomic_DNA"/>
</dbReference>
<dbReference type="Proteomes" id="UP001171111">
    <property type="component" value="Unassembled WGS sequence"/>
</dbReference>
<name>A0ABT8T7Z5_9BACT</name>
<dbReference type="InterPro" id="IPR004017">
    <property type="entry name" value="Cys_rich_dom"/>
</dbReference>
<dbReference type="Pfam" id="PF02754">
    <property type="entry name" value="CCG"/>
    <property type="match status" value="2"/>
</dbReference>
<comment type="caution">
    <text evidence="2">The sequence shown here is derived from an EMBL/GenBank/DDBJ whole genome shotgun (WGS) entry which is preliminary data.</text>
</comment>
<keyword evidence="3" id="KW-1185">Reference proteome</keyword>
<protein>
    <submittedName>
        <fullName evidence="2">(Fe-S)-binding protein</fullName>
    </submittedName>
</protein>
<feature type="domain" description="Cysteine-rich" evidence="1">
    <location>
        <begin position="130"/>
        <end position="214"/>
    </location>
</feature>
<sequence length="253" mass="27689">MKVYLYSTCLGQATLGASAVSAAKLLTRCGAQVVYKKDQTCCGQPAFNTGYFDEAKEVALYNISLFGDGDEPILVAAGSCAGMMGHDYIELFKGSEHEEKARNFASRCKEVSSFLNEHLELADKGEPVKVSWHSNCHALRIAKSVEASKSLLRKLSNVELIELEREEECCGFGGTFSIKEPEISNAMALAKIADIKKTGVKYLISGDGGCLLNINGTLRRNNEDIKCIHLYDFLLARLEGQSIDDKGVSDERK</sequence>
<feature type="domain" description="Cysteine-rich" evidence="1">
    <location>
        <begin position="5"/>
        <end position="84"/>
    </location>
</feature>
<gene>
    <name evidence="2" type="ORF">Q2362_04265</name>
</gene>
<reference evidence="2 3" key="1">
    <citation type="submission" date="2023-06" db="EMBL/GenBank/DDBJ databases">
        <title>Campylobacter magnum sp. nov., isolated from cecal contents of domestic pigs (Sus scrofa domesticus).</title>
        <authorList>
            <person name="Papic B."/>
            <person name="Gruntar I."/>
        </authorList>
    </citation>
    <scope>NUCLEOTIDE SEQUENCE [LARGE SCALE GENOMIC DNA]</scope>
    <source>
        <strain evidence="3">34484-21</strain>
    </source>
</reference>
<proteinExistence type="predicted"/>
<organism evidence="2 3">
    <name type="scientific">Campylobacter magnus</name>
    <dbReference type="NCBI Taxonomy" id="3026462"/>
    <lineage>
        <taxon>Bacteria</taxon>
        <taxon>Pseudomonadati</taxon>
        <taxon>Campylobacterota</taxon>
        <taxon>Epsilonproteobacteria</taxon>
        <taxon>Campylobacterales</taxon>
        <taxon>Campylobacteraceae</taxon>
        <taxon>Campylobacter</taxon>
    </lineage>
</organism>
<dbReference type="RefSeq" id="WP_302244179.1">
    <property type="nucleotide sequence ID" value="NZ_JAULJQ010000004.1"/>
</dbReference>
<dbReference type="PANTHER" id="PTHR30296">
    <property type="entry name" value="UNCHARACTERIZED PROTEIN YKGE"/>
    <property type="match status" value="1"/>
</dbReference>
<evidence type="ECO:0000259" key="1">
    <source>
        <dbReference type="Pfam" id="PF02754"/>
    </source>
</evidence>
<accession>A0ABT8T7Z5</accession>
<evidence type="ECO:0000313" key="3">
    <source>
        <dbReference type="Proteomes" id="UP001171111"/>
    </source>
</evidence>
<evidence type="ECO:0000313" key="2">
    <source>
        <dbReference type="EMBL" id="MDO2409314.1"/>
    </source>
</evidence>